<accession>A0A2P5C9H0</accession>
<evidence type="ECO:0000313" key="1">
    <source>
        <dbReference type="EMBL" id="PON57644.1"/>
    </source>
</evidence>
<gene>
    <name evidence="1" type="ORF">PanWU01x14_171920</name>
</gene>
<protein>
    <submittedName>
        <fullName evidence="1">Uncharacterized protein</fullName>
    </submittedName>
</protein>
<name>A0A2P5C9H0_PARAD</name>
<dbReference type="Proteomes" id="UP000237105">
    <property type="component" value="Unassembled WGS sequence"/>
</dbReference>
<keyword evidence="2" id="KW-1185">Reference proteome</keyword>
<proteinExistence type="predicted"/>
<dbReference type="AlphaFoldDB" id="A0A2P5C9H0"/>
<feature type="non-terminal residue" evidence="1">
    <location>
        <position position="1"/>
    </location>
</feature>
<organism evidence="1 2">
    <name type="scientific">Parasponia andersonii</name>
    <name type="common">Sponia andersonii</name>
    <dbReference type="NCBI Taxonomy" id="3476"/>
    <lineage>
        <taxon>Eukaryota</taxon>
        <taxon>Viridiplantae</taxon>
        <taxon>Streptophyta</taxon>
        <taxon>Embryophyta</taxon>
        <taxon>Tracheophyta</taxon>
        <taxon>Spermatophyta</taxon>
        <taxon>Magnoliopsida</taxon>
        <taxon>eudicotyledons</taxon>
        <taxon>Gunneridae</taxon>
        <taxon>Pentapetalae</taxon>
        <taxon>rosids</taxon>
        <taxon>fabids</taxon>
        <taxon>Rosales</taxon>
        <taxon>Cannabaceae</taxon>
        <taxon>Parasponia</taxon>
    </lineage>
</organism>
<dbReference type="EMBL" id="JXTB01000157">
    <property type="protein sequence ID" value="PON57644.1"/>
    <property type="molecule type" value="Genomic_DNA"/>
</dbReference>
<reference evidence="2" key="1">
    <citation type="submission" date="2016-06" db="EMBL/GenBank/DDBJ databases">
        <title>Parallel loss of symbiosis genes in relatives of nitrogen-fixing non-legume Parasponia.</title>
        <authorList>
            <person name="Van Velzen R."/>
            <person name="Holmer R."/>
            <person name="Bu F."/>
            <person name="Rutten L."/>
            <person name="Van Zeijl A."/>
            <person name="Liu W."/>
            <person name="Santuari L."/>
            <person name="Cao Q."/>
            <person name="Sharma T."/>
            <person name="Shen D."/>
            <person name="Roswanjaya Y."/>
            <person name="Wardhani T."/>
            <person name="Kalhor M.S."/>
            <person name="Jansen J."/>
            <person name="Van den Hoogen J."/>
            <person name="Gungor B."/>
            <person name="Hartog M."/>
            <person name="Hontelez J."/>
            <person name="Verver J."/>
            <person name="Yang W.-C."/>
            <person name="Schijlen E."/>
            <person name="Repin R."/>
            <person name="Schilthuizen M."/>
            <person name="Schranz E."/>
            <person name="Heidstra R."/>
            <person name="Miyata K."/>
            <person name="Fedorova E."/>
            <person name="Kohlen W."/>
            <person name="Bisseling T."/>
            <person name="Smit S."/>
            <person name="Geurts R."/>
        </authorList>
    </citation>
    <scope>NUCLEOTIDE SEQUENCE [LARGE SCALE GENOMIC DNA]</scope>
    <source>
        <strain evidence="2">cv. WU1-14</strain>
    </source>
</reference>
<sequence length="51" mass="5537">TAMITKRKEKSAEYSTDGEWTLFSVLLPETSCKSNGGAYTTKSSTLSGFIL</sequence>
<evidence type="ECO:0000313" key="2">
    <source>
        <dbReference type="Proteomes" id="UP000237105"/>
    </source>
</evidence>
<comment type="caution">
    <text evidence="1">The sequence shown here is derived from an EMBL/GenBank/DDBJ whole genome shotgun (WGS) entry which is preliminary data.</text>
</comment>